<evidence type="ECO:0000256" key="4">
    <source>
        <dbReference type="SAM" id="MobiDB-lite"/>
    </source>
</evidence>
<feature type="compositionally biased region" description="Polar residues" evidence="4">
    <location>
        <begin position="343"/>
        <end position="355"/>
    </location>
</feature>
<evidence type="ECO:0000256" key="1">
    <source>
        <dbReference type="ARBA" id="ARBA00022603"/>
    </source>
</evidence>
<dbReference type="EMBL" id="UGQY01000004">
    <property type="protein sequence ID" value="SUA04552.1"/>
    <property type="molecule type" value="Genomic_DNA"/>
</dbReference>
<keyword evidence="1" id="KW-0489">Methyltransferase</keyword>
<dbReference type="InterPro" id="IPR012349">
    <property type="entry name" value="Split_barrel_FMN-bd"/>
</dbReference>
<gene>
    <name evidence="6" type="ORF">NCTC1542_06057</name>
</gene>
<dbReference type="GO" id="GO:0032259">
    <property type="term" value="P:methylation"/>
    <property type="evidence" value="ECO:0007669"/>
    <property type="project" value="UniProtKB-KW"/>
</dbReference>
<dbReference type="Gene3D" id="2.30.110.10">
    <property type="entry name" value="Electron Transport, Fmn-binding Protein, Chain A"/>
    <property type="match status" value="1"/>
</dbReference>
<evidence type="ECO:0000313" key="7">
    <source>
        <dbReference type="Proteomes" id="UP000255389"/>
    </source>
</evidence>
<name>A0A378V221_MYCFO</name>
<accession>A0A378V221</accession>
<dbReference type="Proteomes" id="UP000255389">
    <property type="component" value="Unassembled WGS sequence"/>
</dbReference>
<dbReference type="SUPFAM" id="SSF53335">
    <property type="entry name" value="S-adenosyl-L-methionine-dependent methyltransferases"/>
    <property type="match status" value="1"/>
</dbReference>
<dbReference type="InterPro" id="IPR029063">
    <property type="entry name" value="SAM-dependent_MTases_sf"/>
</dbReference>
<dbReference type="PANTHER" id="PTHR43464">
    <property type="entry name" value="METHYLTRANSFERASE"/>
    <property type="match status" value="1"/>
</dbReference>
<evidence type="ECO:0000256" key="3">
    <source>
        <dbReference type="ARBA" id="ARBA00022691"/>
    </source>
</evidence>
<evidence type="ECO:0000256" key="2">
    <source>
        <dbReference type="ARBA" id="ARBA00022679"/>
    </source>
</evidence>
<dbReference type="SUPFAM" id="SSF50475">
    <property type="entry name" value="FMN-binding split barrel"/>
    <property type="match status" value="1"/>
</dbReference>
<dbReference type="PANTHER" id="PTHR43464:SF19">
    <property type="entry name" value="UBIQUINONE BIOSYNTHESIS O-METHYLTRANSFERASE, MITOCHONDRIAL"/>
    <property type="match status" value="1"/>
</dbReference>
<keyword evidence="2" id="KW-0808">Transferase</keyword>
<organism evidence="6 7">
    <name type="scientific">Mycolicibacterium fortuitum</name>
    <name type="common">Mycobacterium fortuitum</name>
    <dbReference type="NCBI Taxonomy" id="1766"/>
    <lineage>
        <taxon>Bacteria</taxon>
        <taxon>Bacillati</taxon>
        <taxon>Actinomycetota</taxon>
        <taxon>Actinomycetes</taxon>
        <taxon>Mycobacteriales</taxon>
        <taxon>Mycobacteriaceae</taxon>
        <taxon>Mycolicibacterium</taxon>
    </lineage>
</organism>
<evidence type="ECO:0000313" key="6">
    <source>
        <dbReference type="EMBL" id="SUA04552.1"/>
    </source>
</evidence>
<dbReference type="InterPro" id="IPR041698">
    <property type="entry name" value="Methyltransf_25"/>
</dbReference>
<dbReference type="AlphaFoldDB" id="A0A378V221"/>
<sequence>MALSKEEREQFLAEPHIAALSVYAGDKRGPLTVPIWYQYTPGGEPWVQTGLGSRKHRLIEAAGHFSLMVERLEPSVRYVAVDGAVSRIEPSTDDQLVEMVKRYLPPEKVEPYLEFARREHGEGVTIYLKPEHWLSADLGHCSSMSSRQRLFRWLYRLGFTPWDGHPLAHSLTGLVEGGGLRPGAALDLGCGTGDNAVYLAGHGWRVTGVDYVAKPLKKARAKAAGLPVLFVKADVTQLSTSGIGAGYDLIIDSGCLHGMSADDRDAYVREVSAVAAPDAQLLIVAFIPGASMGVPASGSTKCSGGSVPAGRCFPAATSPRWTRTAPTRRGSICSGALHEVSHPNASQSYTRQHQSAPLRRNPTDPSQLLCRNGIRVMTGPAAPLGFRYDLAAARESVCPPFGRRRF</sequence>
<dbReference type="Gene3D" id="3.40.50.150">
    <property type="entry name" value="Vaccinia Virus protein VP39"/>
    <property type="match status" value="1"/>
</dbReference>
<dbReference type="Pfam" id="PF13649">
    <property type="entry name" value="Methyltransf_25"/>
    <property type="match status" value="1"/>
</dbReference>
<reference evidence="6 7" key="1">
    <citation type="submission" date="2018-06" db="EMBL/GenBank/DDBJ databases">
        <authorList>
            <consortium name="Pathogen Informatics"/>
            <person name="Doyle S."/>
        </authorList>
    </citation>
    <scope>NUCLEOTIDE SEQUENCE [LARGE SCALE GENOMIC DNA]</scope>
    <source>
        <strain evidence="6 7">NCTC1542</strain>
    </source>
</reference>
<feature type="region of interest" description="Disordered" evidence="4">
    <location>
        <begin position="343"/>
        <end position="365"/>
    </location>
</feature>
<dbReference type="CDD" id="cd02440">
    <property type="entry name" value="AdoMet_MTases"/>
    <property type="match status" value="1"/>
</dbReference>
<protein>
    <submittedName>
        <fullName evidence="6">Pyridoxamine 5''-phosphate oxidase</fullName>
    </submittedName>
</protein>
<proteinExistence type="predicted"/>
<keyword evidence="3" id="KW-0949">S-adenosyl-L-methionine</keyword>
<dbReference type="GO" id="GO:0008168">
    <property type="term" value="F:methyltransferase activity"/>
    <property type="evidence" value="ECO:0007669"/>
    <property type="project" value="UniProtKB-KW"/>
</dbReference>
<feature type="domain" description="Methyltransferase" evidence="5">
    <location>
        <begin position="186"/>
        <end position="277"/>
    </location>
</feature>
<evidence type="ECO:0000259" key="5">
    <source>
        <dbReference type="Pfam" id="PF13649"/>
    </source>
</evidence>